<keyword evidence="2" id="KW-1185">Reference proteome</keyword>
<dbReference type="eggNOG" id="COG3250">
    <property type="taxonomic scope" value="Bacteria"/>
</dbReference>
<comment type="caution">
    <text evidence="1">The sequence shown here is derived from an EMBL/GenBank/DDBJ whole genome shotgun (WGS) entry which is preliminary data.</text>
</comment>
<dbReference type="STRING" id="100884.GCA_000269565_00901"/>
<evidence type="ECO:0008006" key="3">
    <source>
        <dbReference type="Google" id="ProtNLM"/>
    </source>
</evidence>
<dbReference type="OrthoDB" id="9761519at2"/>
<evidence type="ECO:0000313" key="1">
    <source>
        <dbReference type="EMBL" id="EFW05835.1"/>
    </source>
</evidence>
<dbReference type="EMBL" id="ADKX01000012">
    <property type="protein sequence ID" value="EFW05835.1"/>
    <property type="molecule type" value="Genomic_DNA"/>
</dbReference>
<dbReference type="HOGENOM" id="CLU_330357_0_0_9"/>
<dbReference type="Proteomes" id="UP000003157">
    <property type="component" value="Unassembled WGS sequence"/>
</dbReference>
<accession>E7G7R4</accession>
<protein>
    <recommendedName>
        <fullName evidence="3">Glycoside hydrolase</fullName>
    </recommendedName>
</protein>
<dbReference type="PANTHER" id="PTHR36848:SF2">
    <property type="entry name" value="SECRETED PROTEIN"/>
    <property type="match status" value="1"/>
</dbReference>
<organism evidence="1 2">
    <name type="scientific">Coprobacillus cateniformis</name>
    <dbReference type="NCBI Taxonomy" id="100884"/>
    <lineage>
        <taxon>Bacteria</taxon>
        <taxon>Bacillati</taxon>
        <taxon>Bacillota</taxon>
        <taxon>Erysipelotrichia</taxon>
        <taxon>Erysipelotrichales</taxon>
        <taxon>Coprobacillaceae</taxon>
        <taxon>Coprobacillus</taxon>
    </lineage>
</organism>
<sequence length="844" mass="97655">MKRVIENLENKNEHYLYPFFWQKGQSNEKLKEYIDKMLEQGIYNMCIESRPHPEFLEAGWWNTMDFLIEEAKRNDMKIWILDDARFPTGYANGKVPNHLKKTYLDHYCFDLVGPNPYAEINLSLFCDMREAMKDKRHQHDKFFKAILVEKDMLLEGGLKEETAIDVSEGYQDHILHLNLENKHYSLYVFFTTICGEEGTQDYLDPMNKEATQILINEVYEKHYDHYKDEFGKTIIGFFSDEPRFGNIKGTTASIGREKMPLPWNEDVYQKLQNIKDYQDTDLIFLFTSKSTKAGQIRFEYMNIVSQLYSQNFSHYIGDWCSQRSVDYVGHTIEDNGAHARLGYGAGHFFRAMAGQSMAGIDIIGGQVIPGMDYQHDAFSTGGSNGEFYHYALVKLGASLAKLDPSKQGKLMCEAFGAYGWVEGLKMMKWITDHMLSHGVNVIVPHAFDPADFPDWDCPPHFYAHGNNPQYPYFHKWSNYADRLCHLFSGGYHKANVGVLYHAFAEWSGDYMPIEKVLKQLQQHQISCDIISEDYLNNATISNHQYCINGYQYDVLVVPYAQRLPQFLIEKLKELSQSIEVIFINDYPENISLGKRVSLSSLSEELKEYSVVKTSSFEKDLVVYSYQQVDGNIYMFNNESITDSIHSTVTLDDANYMIYDAYQNKSYKLNGNKVNGGFEFTLTLHPYQSLVLVNGQSYDKIYTKSSKKLESIDKVKVSFKDYNQKDYSQPIEMSLNHYLGYDYPRFSGNIKYAFDIDCQDKDMILVLKEAYEIVELIVNGESVDTFITPPYEYDLSTCLHLGINHIELIATNNLSRNQRDSFSRHLALEPLGIIGSIELYKKEED</sequence>
<dbReference type="AlphaFoldDB" id="E7G7R4"/>
<reference evidence="1 2" key="1">
    <citation type="submission" date="2010-12" db="EMBL/GenBank/DDBJ databases">
        <title>The Genome Sequence of Coprobacillus sp. strain 29_1.</title>
        <authorList>
            <consortium name="The Broad Institute Genome Sequencing Platform"/>
            <person name="Earl A."/>
            <person name="Ward D."/>
            <person name="Feldgarden M."/>
            <person name="Gevers D."/>
            <person name="Daigneault M."/>
            <person name="Sibley C.D."/>
            <person name="White A."/>
            <person name="Strauss J."/>
            <person name="Allen-Vercoe E."/>
            <person name="Young S.K."/>
            <person name="Zeng Q."/>
            <person name="Gargeya S."/>
            <person name="Fitzgerald M."/>
            <person name="Haas B."/>
            <person name="Abouelleil A."/>
            <person name="Alvarado L."/>
            <person name="Arachchi H.M."/>
            <person name="Berlin A."/>
            <person name="Brown A."/>
            <person name="Chapman S.B."/>
            <person name="Chen Z."/>
            <person name="Dunbar C."/>
            <person name="Freedman E."/>
            <person name="Gearin G."/>
            <person name="Gellesch M."/>
            <person name="Goldberg J."/>
            <person name="Griggs A."/>
            <person name="Gujja S."/>
            <person name="Heilman E."/>
            <person name="Heiman D."/>
            <person name="Howarth C."/>
            <person name="Larson L."/>
            <person name="Lui A."/>
            <person name="MacDonald P.J.P."/>
            <person name="Mehta T."/>
            <person name="Montmayeur A."/>
            <person name="Murphy C."/>
            <person name="Neiman D."/>
            <person name="Pearson M."/>
            <person name="Priest M."/>
            <person name="Roberts A."/>
            <person name="Saif S."/>
            <person name="Shea T."/>
            <person name="Shenoy N."/>
            <person name="Sisk P."/>
            <person name="Stolte C."/>
            <person name="Sykes S."/>
            <person name="White J."/>
            <person name="Yandava C."/>
            <person name="Nusbaum C."/>
            <person name="Birren B."/>
        </authorList>
    </citation>
    <scope>NUCLEOTIDE SEQUENCE [LARGE SCALE GENOMIC DNA]</scope>
    <source>
        <strain evidence="1 2">29_1</strain>
    </source>
</reference>
<dbReference type="RefSeq" id="WP_008787918.1">
    <property type="nucleotide sequence ID" value="NZ_AKCB01000001.1"/>
</dbReference>
<dbReference type="PANTHER" id="PTHR36848">
    <property type="entry name" value="DNA-BINDING PROTEIN (PUTATIVE SECRETED PROTEIN)-RELATED"/>
    <property type="match status" value="1"/>
</dbReference>
<gene>
    <name evidence="1" type="ORF">HMPREF9488_00802</name>
</gene>
<name>E7G7R4_9FIRM</name>
<dbReference type="GeneID" id="78228787"/>
<dbReference type="InterPro" id="IPR053161">
    <property type="entry name" value="Ulvan_degrading_GH"/>
</dbReference>
<proteinExistence type="predicted"/>
<evidence type="ECO:0000313" key="2">
    <source>
        <dbReference type="Proteomes" id="UP000003157"/>
    </source>
</evidence>